<dbReference type="KEGG" id="schf:IPT68_13910"/>
<sequence length="342" mass="37532">MSGESLRTLVEEHWSALGARPTTGDNRLRVSHLPVMTDQGPLTAAVDHEGHRHLLVPINTHRKIRSGLDGPVLQLRKRPLEDEDTYQVYADLACLRGDLNDLFTGVCVDVLTAVDRAPENPVKALYHVLDRWKALFQTQGPTLGPEQLAGLFAELLVLGQLLDRDPSAHRLWLGPKGHRHDFSTGNAAFEVKAGTDVSGRKPRIHGLDQLEVPADGSLCLVWFGLHRVTVSGSGIGFLELVKRTLQKCDDEGALIGLLAEAGYRPFEADRYRDVRFTVGEEKWYEVGTAFPRLTGSALLAAGRSPVSVMDVEYTIDLSGDAPVAMTPDEVSHVIDRIVEESA</sequence>
<dbReference type="Proteomes" id="UP000594008">
    <property type="component" value="Chromosome"/>
</dbReference>
<evidence type="ECO:0000313" key="2">
    <source>
        <dbReference type="Proteomes" id="UP000594008"/>
    </source>
</evidence>
<dbReference type="AlphaFoldDB" id="A0A7M2TDQ3"/>
<dbReference type="Pfam" id="PF14390">
    <property type="entry name" value="DUF4420"/>
    <property type="match status" value="1"/>
</dbReference>
<gene>
    <name evidence="1" type="ORF">IPT68_13910</name>
</gene>
<dbReference type="EMBL" id="CP063374">
    <property type="protein sequence ID" value="QOV46876.1"/>
    <property type="molecule type" value="Genomic_DNA"/>
</dbReference>
<reference evidence="1 2" key="1">
    <citation type="submission" date="2020-10" db="EMBL/GenBank/DDBJ databases">
        <title>Streptomyces chromofuscus complate genome analysis.</title>
        <authorList>
            <person name="Anwar N."/>
        </authorList>
    </citation>
    <scope>NUCLEOTIDE SEQUENCE [LARGE SCALE GENOMIC DNA]</scope>
    <source>
        <strain evidence="1 2">DSM 40273</strain>
    </source>
</reference>
<keyword evidence="2" id="KW-1185">Reference proteome</keyword>
<accession>A0A7M2TDQ3</accession>
<name>A0A7M2TDQ3_STRCW</name>
<protein>
    <submittedName>
        <fullName evidence="1">PD-(D/E)XK motif protein</fullName>
    </submittedName>
</protein>
<organism evidence="1 2">
    <name type="scientific">Streptomyces chromofuscus</name>
    <dbReference type="NCBI Taxonomy" id="42881"/>
    <lineage>
        <taxon>Bacteria</taxon>
        <taxon>Bacillati</taxon>
        <taxon>Actinomycetota</taxon>
        <taxon>Actinomycetes</taxon>
        <taxon>Kitasatosporales</taxon>
        <taxon>Streptomycetaceae</taxon>
        <taxon>Streptomyces</taxon>
    </lineage>
</organism>
<dbReference type="RefSeq" id="WP_189699082.1">
    <property type="nucleotide sequence ID" value="NZ_BMTA01000011.1"/>
</dbReference>
<dbReference type="InterPro" id="IPR025534">
    <property type="entry name" value="DUF4420"/>
</dbReference>
<proteinExistence type="predicted"/>
<evidence type="ECO:0000313" key="1">
    <source>
        <dbReference type="EMBL" id="QOV46876.1"/>
    </source>
</evidence>